<dbReference type="InterPro" id="IPR043917">
    <property type="entry name" value="DUF5753"/>
</dbReference>
<proteinExistence type="predicted"/>
<feature type="domain" description="HTH cro/C1-type" evidence="1">
    <location>
        <begin position="20"/>
        <end position="74"/>
    </location>
</feature>
<evidence type="ECO:0000313" key="3">
    <source>
        <dbReference type="Proteomes" id="UP001240984"/>
    </source>
</evidence>
<name>A0ABT9MNG1_9ACTN</name>
<dbReference type="InterPro" id="IPR001387">
    <property type="entry name" value="Cro/C1-type_HTH"/>
</dbReference>
<dbReference type="CDD" id="cd00093">
    <property type="entry name" value="HTH_XRE"/>
    <property type="match status" value="1"/>
</dbReference>
<dbReference type="Gene3D" id="1.10.260.40">
    <property type="entry name" value="lambda repressor-like DNA-binding domains"/>
    <property type="match status" value="1"/>
</dbReference>
<dbReference type="RefSeq" id="WP_306827820.1">
    <property type="nucleotide sequence ID" value="NZ_JAUSRA010000001.1"/>
</dbReference>
<dbReference type="Pfam" id="PF19054">
    <property type="entry name" value="DUF5753"/>
    <property type="match status" value="1"/>
</dbReference>
<dbReference type="InterPro" id="IPR010982">
    <property type="entry name" value="Lambda_DNA-bd_dom_sf"/>
</dbReference>
<reference evidence="2 3" key="1">
    <citation type="submission" date="2023-07" db="EMBL/GenBank/DDBJ databases">
        <title>Sequencing the genomes of 1000 actinobacteria strains.</title>
        <authorList>
            <person name="Klenk H.-P."/>
        </authorList>
    </citation>
    <scope>NUCLEOTIDE SEQUENCE [LARGE SCALE GENOMIC DNA]</scope>
    <source>
        <strain evidence="2 3">DSM 44710</strain>
    </source>
</reference>
<accession>A0ABT9MNG1</accession>
<comment type="caution">
    <text evidence="2">The sequence shown here is derived from an EMBL/GenBank/DDBJ whole genome shotgun (WGS) entry which is preliminary data.</text>
</comment>
<organism evidence="2 3">
    <name type="scientific">Catenuloplanes nepalensis</name>
    <dbReference type="NCBI Taxonomy" id="587533"/>
    <lineage>
        <taxon>Bacteria</taxon>
        <taxon>Bacillati</taxon>
        <taxon>Actinomycetota</taxon>
        <taxon>Actinomycetes</taxon>
        <taxon>Micromonosporales</taxon>
        <taxon>Micromonosporaceae</taxon>
        <taxon>Catenuloplanes</taxon>
    </lineage>
</organism>
<evidence type="ECO:0000313" key="2">
    <source>
        <dbReference type="EMBL" id="MDP9792934.1"/>
    </source>
</evidence>
<dbReference type="PROSITE" id="PS50943">
    <property type="entry name" value="HTH_CROC1"/>
    <property type="match status" value="1"/>
</dbReference>
<dbReference type="Pfam" id="PF13560">
    <property type="entry name" value="HTH_31"/>
    <property type="match status" value="1"/>
</dbReference>
<sequence>MTVADLSGPTTIRRSLGRKLKKLRTGAHVTQMDVEKAKVMSRSTLNRIEAGTRATKPGEVYELCRFFNVTDSSILEALVSLADRTGAEPWWGEYGVKPSLSMYLDLEAAAARLLIFDPGVIHGLLQTPDYARALFLASGADPADVSRNLELRRHRQEAITRHQTPTQLTALIPQSVLQQLVGGPEVMTAQRSHLYELAERDGMDVRVLPTDVGAHALSGESAFTVLSLPDPEDPDVVYQESLVGARYSENPDEVETYLMYFDRCKAKSVPLKEIAHEDPWPHDPVDEVQPL</sequence>
<dbReference type="EMBL" id="JAUSRA010000001">
    <property type="protein sequence ID" value="MDP9792934.1"/>
    <property type="molecule type" value="Genomic_DNA"/>
</dbReference>
<dbReference type="SUPFAM" id="SSF47413">
    <property type="entry name" value="lambda repressor-like DNA-binding domains"/>
    <property type="match status" value="1"/>
</dbReference>
<keyword evidence="3" id="KW-1185">Reference proteome</keyword>
<protein>
    <submittedName>
        <fullName evidence="2">Transcriptional regulator with XRE-family HTH domain</fullName>
    </submittedName>
</protein>
<evidence type="ECO:0000259" key="1">
    <source>
        <dbReference type="PROSITE" id="PS50943"/>
    </source>
</evidence>
<gene>
    <name evidence="2" type="ORF">J2S43_001446</name>
</gene>
<dbReference type="SMART" id="SM00530">
    <property type="entry name" value="HTH_XRE"/>
    <property type="match status" value="1"/>
</dbReference>
<dbReference type="Proteomes" id="UP001240984">
    <property type="component" value="Unassembled WGS sequence"/>
</dbReference>